<evidence type="ECO:0000256" key="1">
    <source>
        <dbReference type="ARBA" id="ARBA00022490"/>
    </source>
</evidence>
<dbReference type="SMART" id="SM00359">
    <property type="entry name" value="PUA"/>
    <property type="match status" value="1"/>
</dbReference>
<dbReference type="InterPro" id="IPR015947">
    <property type="entry name" value="PUA-like_sf"/>
</dbReference>
<evidence type="ECO:0000256" key="4">
    <source>
        <dbReference type="ARBA" id="ARBA00022679"/>
    </source>
</evidence>
<keyword evidence="1 8" id="KW-0963">Cytoplasm</keyword>
<dbReference type="PROSITE" id="PS50890">
    <property type="entry name" value="PUA"/>
    <property type="match status" value="1"/>
</dbReference>
<feature type="binding site" evidence="8">
    <location>
        <position position="42"/>
    </location>
    <ligand>
        <name>substrate</name>
    </ligand>
</feature>
<dbReference type="Proteomes" id="UP000291469">
    <property type="component" value="Chromosome"/>
</dbReference>
<evidence type="ECO:0000256" key="3">
    <source>
        <dbReference type="ARBA" id="ARBA00022650"/>
    </source>
</evidence>
<evidence type="ECO:0000256" key="8">
    <source>
        <dbReference type="HAMAP-Rule" id="MF_00456"/>
    </source>
</evidence>
<evidence type="ECO:0000313" key="11">
    <source>
        <dbReference type="Proteomes" id="UP000291469"/>
    </source>
</evidence>
<dbReference type="InterPro" id="IPR036974">
    <property type="entry name" value="PUA_sf"/>
</dbReference>
<dbReference type="PIRSF" id="PIRSF000729">
    <property type="entry name" value="GK"/>
    <property type="match status" value="1"/>
</dbReference>
<dbReference type="PRINTS" id="PR00474">
    <property type="entry name" value="GLU5KINASE"/>
</dbReference>
<dbReference type="InterPro" id="IPR041739">
    <property type="entry name" value="G5K_ProB"/>
</dbReference>
<keyword evidence="5 8" id="KW-0547">Nucleotide-binding</keyword>
<dbReference type="SUPFAM" id="SSF88697">
    <property type="entry name" value="PUA domain-like"/>
    <property type="match status" value="1"/>
</dbReference>
<dbReference type="CDD" id="cd21157">
    <property type="entry name" value="PUA_G5K"/>
    <property type="match status" value="1"/>
</dbReference>
<evidence type="ECO:0000256" key="2">
    <source>
        <dbReference type="ARBA" id="ARBA00022605"/>
    </source>
</evidence>
<keyword evidence="11" id="KW-1185">Reference proteome</keyword>
<dbReference type="PANTHER" id="PTHR43654">
    <property type="entry name" value="GLUTAMATE 5-KINASE"/>
    <property type="match status" value="1"/>
</dbReference>
<protein>
    <recommendedName>
        <fullName evidence="8">Glutamate 5-kinase</fullName>
        <ecNumber evidence="8">2.7.2.11</ecNumber>
    </recommendedName>
    <alternativeName>
        <fullName evidence="8">Gamma-glutamyl kinase</fullName>
        <shortName evidence="8">GK</shortName>
    </alternativeName>
</protein>
<keyword evidence="6 8" id="KW-0418">Kinase</keyword>
<dbReference type="PROSITE" id="PS00902">
    <property type="entry name" value="GLUTAMATE_5_KINASE"/>
    <property type="match status" value="1"/>
</dbReference>
<dbReference type="FunFam" id="3.40.1160.10:FF:000006">
    <property type="entry name" value="Glutamate 5-kinase"/>
    <property type="match status" value="1"/>
</dbReference>
<dbReference type="InterPro" id="IPR019797">
    <property type="entry name" value="Glutamate_5-kinase_CS"/>
</dbReference>
<comment type="catalytic activity">
    <reaction evidence="8">
        <text>L-glutamate + ATP = L-glutamyl 5-phosphate + ADP</text>
        <dbReference type="Rhea" id="RHEA:14877"/>
        <dbReference type="ChEBI" id="CHEBI:29985"/>
        <dbReference type="ChEBI" id="CHEBI:30616"/>
        <dbReference type="ChEBI" id="CHEBI:58274"/>
        <dbReference type="ChEBI" id="CHEBI:456216"/>
        <dbReference type="EC" id="2.7.2.11"/>
    </reaction>
</comment>
<dbReference type="HAMAP" id="MF_00456">
    <property type="entry name" value="ProB"/>
    <property type="match status" value="1"/>
</dbReference>
<gene>
    <name evidence="8 10" type="primary">proB</name>
    <name evidence="10" type="ORF">ER308_03150</name>
</gene>
<dbReference type="InterPro" id="IPR001048">
    <property type="entry name" value="Asp/Glu/Uridylate_kinase"/>
</dbReference>
<dbReference type="OrthoDB" id="9804434at2"/>
<dbReference type="GO" id="GO:0055129">
    <property type="term" value="P:L-proline biosynthetic process"/>
    <property type="evidence" value="ECO:0007669"/>
    <property type="project" value="UniProtKB-UniRule"/>
</dbReference>
<reference evidence="10 11" key="1">
    <citation type="submission" date="2019-01" db="EMBL/GenBank/DDBJ databases">
        <title>Egibacter rhizosphaerae EGI 80759T.</title>
        <authorList>
            <person name="Chen D.-D."/>
            <person name="Tian Y."/>
            <person name="Jiao J.-Y."/>
            <person name="Zhang X.-T."/>
            <person name="Zhang Y.-G."/>
            <person name="Zhang Y."/>
            <person name="Xiao M."/>
            <person name="Shu W.-S."/>
            <person name="Li W.-J."/>
        </authorList>
    </citation>
    <scope>NUCLEOTIDE SEQUENCE [LARGE SCALE GENOMIC DNA]</scope>
    <source>
        <strain evidence="10 11">EGI 80759</strain>
    </source>
</reference>
<sequence length="354" mass="37475">MKVGSSSLRTAEGRLDADLATHLIDAVADLRERGVQVVFVSSGAVAAGLAPLGLRQRPIDLPRLQAAASVGQGLLVHTYQRRLAARGLAGGQVLLTPDDVVERARYLNARGTLETLLGLGAIPLVNENDTIATEELRFGDNDRLAALVASMLGAQLLVLLTDVDGFYEGGEVVPRLTELSSAIARHSRRPGSDVGSGGIASKLEAARIAAFSGAHSVIAHARAENVVHRTVLGEEIGTWCPPSRHRPESRKLWIAFARTPRGRIVVDKGAARALIERGSSLLAVGVEEAEGAFTVGDAVDVVHDGRVLGRGLSGLDRETVERVRGRPTEDLAEAGEPTRAVIHRDSLVVLPHVP</sequence>
<evidence type="ECO:0000313" key="10">
    <source>
        <dbReference type="EMBL" id="QBI21884.1"/>
    </source>
</evidence>
<dbReference type="Pfam" id="PF00696">
    <property type="entry name" value="AA_kinase"/>
    <property type="match status" value="1"/>
</dbReference>
<dbReference type="GO" id="GO:0003723">
    <property type="term" value="F:RNA binding"/>
    <property type="evidence" value="ECO:0007669"/>
    <property type="project" value="InterPro"/>
</dbReference>
<dbReference type="CDD" id="cd04242">
    <property type="entry name" value="AAK_G5K_ProB"/>
    <property type="match status" value="1"/>
</dbReference>
<dbReference type="NCBIfam" id="TIGR01027">
    <property type="entry name" value="proB"/>
    <property type="match status" value="1"/>
</dbReference>
<dbReference type="SUPFAM" id="SSF53633">
    <property type="entry name" value="Carbamate kinase-like"/>
    <property type="match status" value="1"/>
</dbReference>
<dbReference type="Gene3D" id="2.30.130.10">
    <property type="entry name" value="PUA domain"/>
    <property type="match status" value="1"/>
</dbReference>
<name>A0A411YKX9_9ACTN</name>
<dbReference type="InterPro" id="IPR005715">
    <property type="entry name" value="Glu_5kinase/COase_Synthase"/>
</dbReference>
<evidence type="ECO:0000256" key="7">
    <source>
        <dbReference type="ARBA" id="ARBA00022840"/>
    </source>
</evidence>
<feature type="binding site" evidence="8">
    <location>
        <position position="141"/>
    </location>
    <ligand>
        <name>substrate</name>
    </ligand>
</feature>
<dbReference type="GO" id="GO:0005524">
    <property type="term" value="F:ATP binding"/>
    <property type="evidence" value="ECO:0007669"/>
    <property type="project" value="UniProtKB-KW"/>
</dbReference>
<dbReference type="InterPro" id="IPR001057">
    <property type="entry name" value="Glu/AcGlu_kinase"/>
</dbReference>
<keyword evidence="2 8" id="KW-0028">Amino-acid biosynthesis</keyword>
<feature type="binding site" evidence="8">
    <location>
        <position position="2"/>
    </location>
    <ligand>
        <name>ATP</name>
        <dbReference type="ChEBI" id="CHEBI:30616"/>
    </ligand>
</feature>
<accession>A0A411YKX9</accession>
<dbReference type="AlphaFoldDB" id="A0A411YKX9"/>
<dbReference type="Gene3D" id="3.40.1160.10">
    <property type="entry name" value="Acetylglutamate kinase-like"/>
    <property type="match status" value="1"/>
</dbReference>
<dbReference type="InterPro" id="IPR036393">
    <property type="entry name" value="AceGlu_kinase-like_sf"/>
</dbReference>
<comment type="pathway">
    <text evidence="8">Amino-acid biosynthesis; L-proline biosynthesis; L-glutamate 5-semialdehyde from L-glutamate: step 1/2.</text>
</comment>
<dbReference type="GO" id="GO:0005829">
    <property type="term" value="C:cytosol"/>
    <property type="evidence" value="ECO:0007669"/>
    <property type="project" value="TreeGrafter"/>
</dbReference>
<dbReference type="InterPro" id="IPR002478">
    <property type="entry name" value="PUA"/>
</dbReference>
<dbReference type="GO" id="GO:0004349">
    <property type="term" value="F:glutamate 5-kinase activity"/>
    <property type="evidence" value="ECO:0007669"/>
    <property type="project" value="UniProtKB-UniRule"/>
</dbReference>
<evidence type="ECO:0000259" key="9">
    <source>
        <dbReference type="SMART" id="SM00359"/>
    </source>
</evidence>
<dbReference type="UniPathway" id="UPA00098">
    <property type="reaction ID" value="UER00359"/>
</dbReference>
<dbReference type="EC" id="2.7.2.11" evidence="8"/>
<keyword evidence="7 8" id="KW-0067">ATP-binding</keyword>
<dbReference type="PANTHER" id="PTHR43654:SF1">
    <property type="entry name" value="ISOPENTENYL PHOSPHATE KINASE"/>
    <property type="match status" value="1"/>
</dbReference>
<evidence type="ECO:0000256" key="5">
    <source>
        <dbReference type="ARBA" id="ARBA00022741"/>
    </source>
</evidence>
<dbReference type="InterPro" id="IPR011529">
    <property type="entry name" value="Glu_5kinase"/>
</dbReference>
<feature type="binding site" evidence="8">
    <location>
        <position position="129"/>
    </location>
    <ligand>
        <name>substrate</name>
    </ligand>
</feature>
<feature type="binding site" evidence="8">
    <location>
        <begin position="196"/>
        <end position="202"/>
    </location>
    <ligand>
        <name>ATP</name>
        <dbReference type="ChEBI" id="CHEBI:30616"/>
    </ligand>
</feature>
<proteinExistence type="inferred from homology"/>
<evidence type="ECO:0000256" key="6">
    <source>
        <dbReference type="ARBA" id="ARBA00022777"/>
    </source>
</evidence>
<comment type="subcellular location">
    <subcellularLocation>
        <location evidence="8">Cytoplasm</location>
    </subcellularLocation>
</comment>
<feature type="binding site" evidence="8">
    <location>
        <begin position="161"/>
        <end position="162"/>
    </location>
    <ligand>
        <name>ATP</name>
        <dbReference type="ChEBI" id="CHEBI:30616"/>
    </ligand>
</feature>
<dbReference type="EMBL" id="CP036402">
    <property type="protein sequence ID" value="QBI21884.1"/>
    <property type="molecule type" value="Genomic_DNA"/>
</dbReference>
<dbReference type="KEGG" id="erz:ER308_03150"/>
<dbReference type="Pfam" id="PF01472">
    <property type="entry name" value="PUA"/>
    <property type="match status" value="1"/>
</dbReference>
<comment type="similarity">
    <text evidence="8">Belongs to the glutamate 5-kinase family.</text>
</comment>
<feature type="domain" description="PUA" evidence="9">
    <location>
        <begin position="262"/>
        <end position="343"/>
    </location>
</feature>
<keyword evidence="3 8" id="KW-0641">Proline biosynthesis</keyword>
<comment type="function">
    <text evidence="8">Catalyzes the transfer of a phosphate group to glutamate to form L-glutamate 5-phosphate.</text>
</comment>
<organism evidence="10 11">
    <name type="scientific">Egibacter rhizosphaerae</name>
    <dbReference type="NCBI Taxonomy" id="1670831"/>
    <lineage>
        <taxon>Bacteria</taxon>
        <taxon>Bacillati</taxon>
        <taxon>Actinomycetota</taxon>
        <taxon>Nitriliruptoria</taxon>
        <taxon>Egibacterales</taxon>
        <taxon>Egibacteraceae</taxon>
        <taxon>Egibacter</taxon>
    </lineage>
</organism>
<keyword evidence="4 8" id="KW-0808">Transferase</keyword>